<keyword evidence="1" id="KW-0732">Signal</keyword>
<dbReference type="GO" id="GO:0007165">
    <property type="term" value="P:signal transduction"/>
    <property type="evidence" value="ECO:0007669"/>
    <property type="project" value="TreeGrafter"/>
</dbReference>
<feature type="domain" description="Tail specific protease" evidence="2">
    <location>
        <begin position="236"/>
        <end position="388"/>
    </location>
</feature>
<dbReference type="Proteomes" id="UP000291106">
    <property type="component" value="Chromosome"/>
</dbReference>
<dbReference type="Gene3D" id="2.30.42.10">
    <property type="match status" value="1"/>
</dbReference>
<sequence>MFSPKLKFLPLALVTTLGLSACGGSDSDSIWVEGQFAPYQQFAQQCTSSDGINEKMWMRSWSNDTYLWYDEIIDRDPANFSVEDYFNVLITNELSESGNRKDNFHFSMPTDEWQQLNQSGASFGYGMNYSLRNASATTSRQVTVTFTDPSTPAATANVSRGAVLVEIDGVNVASAATQAEIDILNAGLFPTDNGKQTEFVVRDLGSSQLRTVNLTAQTVIATPVQNTKTIQTTSGKVGYLQFNTHIATAERGLYDAFTTLANEGVDDLVIDLRYNGGGLLAIASQMGYMVAGEQATTGKTFEQMRFNDKYPNSDPVTGATLEPTPFIPISLGYNEDLLGRGVALPSLNLDRVFVLTTDSTCSASEAFMNGLRGIDIEVIQIGDTTCGKPYGFYPTDNCDTTYFTIQFRGENQKGFGDYSDGFMPSMNPVISSQVQGCVVEDDLNHALGDSSEGLLSAALHYRANGSCPAVAQSKALAAPAAPFDDPGYILEDTRKQSLWRNNRILTDINGAQ</sequence>
<evidence type="ECO:0000313" key="4">
    <source>
        <dbReference type="Proteomes" id="UP000291106"/>
    </source>
</evidence>
<feature type="signal peptide" evidence="1">
    <location>
        <begin position="1"/>
        <end position="21"/>
    </location>
</feature>
<dbReference type="OrthoDB" id="7168509at2"/>
<accession>A0A411PMV3</accession>
<dbReference type="SUPFAM" id="SSF50156">
    <property type="entry name" value="PDZ domain-like"/>
    <property type="match status" value="1"/>
</dbReference>
<dbReference type="RefSeq" id="WP_130603355.1">
    <property type="nucleotide sequence ID" value="NZ_CP036200.1"/>
</dbReference>
<dbReference type="EMBL" id="CP036200">
    <property type="protein sequence ID" value="QBF84845.1"/>
    <property type="molecule type" value="Genomic_DNA"/>
</dbReference>
<dbReference type="GO" id="GO:0008236">
    <property type="term" value="F:serine-type peptidase activity"/>
    <property type="evidence" value="ECO:0007669"/>
    <property type="project" value="InterPro"/>
</dbReference>
<evidence type="ECO:0000259" key="2">
    <source>
        <dbReference type="Pfam" id="PF03572"/>
    </source>
</evidence>
<reference evidence="3 4" key="1">
    <citation type="submission" date="2019-02" db="EMBL/GenBank/DDBJ databases">
        <title>Shewanella sp. D4-2 isolated from Dokdo Island.</title>
        <authorList>
            <person name="Baek K."/>
        </authorList>
    </citation>
    <scope>NUCLEOTIDE SEQUENCE [LARGE SCALE GENOMIC DNA]</scope>
    <source>
        <strain evidence="3 4">D4-2</strain>
    </source>
</reference>
<dbReference type="SUPFAM" id="SSF52096">
    <property type="entry name" value="ClpP/crotonase"/>
    <property type="match status" value="1"/>
</dbReference>
<dbReference type="InterPro" id="IPR005151">
    <property type="entry name" value="Tail-specific_protease"/>
</dbReference>
<gene>
    <name evidence="3" type="ORF">EXU30_08320</name>
</gene>
<dbReference type="KEGG" id="smai:EXU30_08320"/>
<dbReference type="PANTHER" id="PTHR32060">
    <property type="entry name" value="TAIL-SPECIFIC PROTEASE"/>
    <property type="match status" value="1"/>
</dbReference>
<dbReference type="GO" id="GO:0030288">
    <property type="term" value="C:outer membrane-bounded periplasmic space"/>
    <property type="evidence" value="ECO:0007669"/>
    <property type="project" value="TreeGrafter"/>
</dbReference>
<dbReference type="InterPro" id="IPR036034">
    <property type="entry name" value="PDZ_sf"/>
</dbReference>
<feature type="chain" id="PRO_5019150073" evidence="1">
    <location>
        <begin position="22"/>
        <end position="512"/>
    </location>
</feature>
<organism evidence="3 4">
    <name type="scientific">Shewanella maritima</name>
    <dbReference type="NCBI Taxonomy" id="2520507"/>
    <lineage>
        <taxon>Bacteria</taxon>
        <taxon>Pseudomonadati</taxon>
        <taxon>Pseudomonadota</taxon>
        <taxon>Gammaproteobacteria</taxon>
        <taxon>Alteromonadales</taxon>
        <taxon>Shewanellaceae</taxon>
        <taxon>Shewanella</taxon>
    </lineage>
</organism>
<dbReference type="GO" id="GO:0004175">
    <property type="term" value="F:endopeptidase activity"/>
    <property type="evidence" value="ECO:0007669"/>
    <property type="project" value="TreeGrafter"/>
</dbReference>
<keyword evidence="4" id="KW-1185">Reference proteome</keyword>
<dbReference type="InterPro" id="IPR029045">
    <property type="entry name" value="ClpP/crotonase-like_dom_sf"/>
</dbReference>
<dbReference type="PROSITE" id="PS51257">
    <property type="entry name" value="PROKAR_LIPOPROTEIN"/>
    <property type="match status" value="1"/>
</dbReference>
<dbReference type="PANTHER" id="PTHR32060:SF30">
    <property type="entry name" value="CARBOXY-TERMINAL PROCESSING PROTEASE CTPA"/>
    <property type="match status" value="1"/>
</dbReference>
<dbReference type="GO" id="GO:0006508">
    <property type="term" value="P:proteolysis"/>
    <property type="evidence" value="ECO:0007669"/>
    <property type="project" value="InterPro"/>
</dbReference>
<name>A0A411PMV3_9GAMM</name>
<evidence type="ECO:0000313" key="3">
    <source>
        <dbReference type="EMBL" id="QBF84845.1"/>
    </source>
</evidence>
<proteinExistence type="predicted"/>
<dbReference type="AlphaFoldDB" id="A0A411PMV3"/>
<evidence type="ECO:0000256" key="1">
    <source>
        <dbReference type="SAM" id="SignalP"/>
    </source>
</evidence>
<protein>
    <submittedName>
        <fullName evidence="3">Peptidase</fullName>
    </submittedName>
</protein>
<dbReference type="Gene3D" id="3.30.750.170">
    <property type="match status" value="1"/>
</dbReference>
<dbReference type="Gene3D" id="3.90.226.10">
    <property type="entry name" value="2-enoyl-CoA Hydratase, Chain A, domain 1"/>
    <property type="match status" value="1"/>
</dbReference>
<dbReference type="Pfam" id="PF03572">
    <property type="entry name" value="Peptidase_S41"/>
    <property type="match status" value="1"/>
</dbReference>